<evidence type="ECO:0000256" key="1">
    <source>
        <dbReference type="SAM" id="Phobius"/>
    </source>
</evidence>
<gene>
    <name evidence="2" type="ORF">J3D65DRAFT_351504</name>
</gene>
<feature type="transmembrane region" description="Helical" evidence="1">
    <location>
        <begin position="182"/>
        <end position="207"/>
    </location>
</feature>
<evidence type="ECO:0000313" key="3">
    <source>
        <dbReference type="Proteomes" id="UP001360953"/>
    </source>
</evidence>
<reference evidence="2 3" key="1">
    <citation type="submission" date="2024-04" db="EMBL/GenBank/DDBJ databases">
        <title>Phyllosticta paracitricarpa is synonymous to the EU quarantine fungus P. citricarpa based on phylogenomic analyses.</title>
        <authorList>
            <consortium name="Lawrence Berkeley National Laboratory"/>
            <person name="Van ingen-buijs V.A."/>
            <person name="Van westerhoven A.C."/>
            <person name="Haridas S."/>
            <person name="Skiadas P."/>
            <person name="Martin F."/>
            <person name="Groenewald J.Z."/>
            <person name="Crous P.W."/>
            <person name="Seidl M.F."/>
        </authorList>
    </citation>
    <scope>NUCLEOTIDE SEQUENCE [LARGE SCALE GENOMIC DNA]</scope>
    <source>
        <strain evidence="2 3">CPC 17464</strain>
    </source>
</reference>
<keyword evidence="1" id="KW-1133">Transmembrane helix</keyword>
<dbReference type="EMBL" id="JBBPEH010000005">
    <property type="protein sequence ID" value="KAK7538816.1"/>
    <property type="molecule type" value="Genomic_DNA"/>
</dbReference>
<accession>A0ABR1LWD6</accession>
<organism evidence="2 3">
    <name type="scientific">Phyllosticta citribraziliensis</name>
    <dbReference type="NCBI Taxonomy" id="989973"/>
    <lineage>
        <taxon>Eukaryota</taxon>
        <taxon>Fungi</taxon>
        <taxon>Dikarya</taxon>
        <taxon>Ascomycota</taxon>
        <taxon>Pezizomycotina</taxon>
        <taxon>Dothideomycetes</taxon>
        <taxon>Dothideomycetes incertae sedis</taxon>
        <taxon>Botryosphaeriales</taxon>
        <taxon>Phyllostictaceae</taxon>
        <taxon>Phyllosticta</taxon>
    </lineage>
</organism>
<evidence type="ECO:0000313" key="2">
    <source>
        <dbReference type="EMBL" id="KAK7538816.1"/>
    </source>
</evidence>
<dbReference type="Proteomes" id="UP001360953">
    <property type="component" value="Unassembled WGS sequence"/>
</dbReference>
<keyword evidence="1" id="KW-0812">Transmembrane</keyword>
<dbReference type="GeneID" id="92028449"/>
<keyword evidence="3" id="KW-1185">Reference proteome</keyword>
<protein>
    <submittedName>
        <fullName evidence="2">Uncharacterized protein</fullName>
    </submittedName>
</protein>
<proteinExistence type="predicted"/>
<sequence>MKTIDSSRPRIWVFEFILEGGAGAQKKDIGPTTAVCIAVSRKAVSWRFVTGNRTWPSSLLPLGRGSATLRAVPAHLSDIVGIFVAAFEYWLASARRPHDGIPLRLLALVRRAARAAGRIVAVNDLCCNLTASGAAGPALGEATAVAAGEEDVEAGCATHLDLPLGLLPSLASVCLMFKRSGLLALGLCGKSSGVVCLFLCIFILRIWSLRLRP</sequence>
<dbReference type="RefSeq" id="XP_066656503.1">
    <property type="nucleotide sequence ID" value="XM_066795543.1"/>
</dbReference>
<keyword evidence="1" id="KW-0472">Membrane</keyword>
<comment type="caution">
    <text evidence="2">The sequence shown here is derived from an EMBL/GenBank/DDBJ whole genome shotgun (WGS) entry which is preliminary data.</text>
</comment>
<name>A0ABR1LWD6_9PEZI</name>